<keyword evidence="2" id="KW-1185">Reference proteome</keyword>
<accession>A0A9W6V9W0</accession>
<dbReference type="EMBL" id="BSSD01000004">
    <property type="protein sequence ID" value="GLW92359.1"/>
    <property type="molecule type" value="Genomic_DNA"/>
</dbReference>
<proteinExistence type="predicted"/>
<evidence type="ECO:0000313" key="2">
    <source>
        <dbReference type="Proteomes" id="UP001165042"/>
    </source>
</evidence>
<evidence type="ECO:0000313" key="1">
    <source>
        <dbReference type="EMBL" id="GLW92359.1"/>
    </source>
</evidence>
<reference evidence="1" key="1">
    <citation type="submission" date="2023-02" db="EMBL/GenBank/DDBJ databases">
        <title>Actinokineospora globicatena NBRC 15670.</title>
        <authorList>
            <person name="Ichikawa N."/>
            <person name="Sato H."/>
            <person name="Tonouchi N."/>
        </authorList>
    </citation>
    <scope>NUCLEOTIDE SEQUENCE</scope>
    <source>
        <strain evidence="1">NBRC 15670</strain>
    </source>
</reference>
<gene>
    <name evidence="1" type="ORF">Aglo03_31750</name>
</gene>
<dbReference type="AlphaFoldDB" id="A0A9W6V9W0"/>
<protein>
    <submittedName>
        <fullName evidence="1">Uncharacterized protein</fullName>
    </submittedName>
</protein>
<sequence>MAVLTFVVLLVAGCAESKPAVVSKEFQDAVTALVQEAGGSANPAFSAMTCGSVFDGNPDDSVAMWADVDIDVAPEPLLNAAVSLGWQPQLPVDDWSVLLIGPADTRVGLRRGRLRAEKAKCSIAGRHQDLAIPMHPDLTDGQRKVLSPSFARATTAARKISTAANVPVDEDAFPSTAALTTATLSTCTTPTSRGAQWRATSRTPLVTDADLPTIKRAAIAFLDGWKIDPRPSQPEYFTATREDTNISAMMIKSSEGTLELTITATTPTCAPVR</sequence>
<comment type="caution">
    <text evidence="1">The sequence shown here is derived from an EMBL/GenBank/DDBJ whole genome shotgun (WGS) entry which is preliminary data.</text>
</comment>
<dbReference type="Proteomes" id="UP001165042">
    <property type="component" value="Unassembled WGS sequence"/>
</dbReference>
<organism evidence="1 2">
    <name type="scientific">Actinokineospora globicatena</name>
    <dbReference type="NCBI Taxonomy" id="103729"/>
    <lineage>
        <taxon>Bacteria</taxon>
        <taxon>Bacillati</taxon>
        <taxon>Actinomycetota</taxon>
        <taxon>Actinomycetes</taxon>
        <taxon>Pseudonocardiales</taxon>
        <taxon>Pseudonocardiaceae</taxon>
        <taxon>Actinokineospora</taxon>
    </lineage>
</organism>
<name>A0A9W6V9W0_9PSEU</name>